<dbReference type="GeneTree" id="ENSGT00940000168316"/>
<sequence>MTIMQSSVIVIIHYIQYSTVQYKTFFPEKGYHLLTNCIKFSVCRYGIGGPDCGSNLLCSKSGKLVYFISCIGVVFNVTEKTQKHYCEHTAKITSLALHPDGDTAATGQAEQKKSILGKAHVRVWHLESLQTLHVIGMHTFMSSVTSIGFSYSQALLVAIDSRRVQLMAVWDLSMACMVAKCKIGTAEQSAQVTNVRFGMKNAGSLLTAGEEHLVWWKIDRETGRIVERQKADYQKELRPKCITCLLYSEKGDLITGDSNGNVYVWPSGSNTISHFIRQAHEGPILSLSIAFLAQRQSHLASSECAICLYVLGDKSVFVFFVCVQIPISEGGVYQIAVAGDALYMATVNGSILQTDISSLNSHSAPIVLCDKAITVGHSDSVLALAVDAKPHPDCHVFVSAGFDGALHVYNAQSKECLARHCFRKSVICCVSASLAQRLIAVISKERDLTVFHVSVQDNPINLQKASLKGHTSRITGLDWTADEGNLGFHILRSSSTDGEHKIWNTDTGEEVENAVLWKDANWASETCTTGFTKKEQAIQPNKARQSYPLISSKKTSSRVLKVPKVLLSTTLLGRLFQVSVVLCVKKNFLMFVRNLPFTSFQLCPRVLDELILSPSLNALD</sequence>
<feature type="domain" description="EML-like first beta-propeller" evidence="5">
    <location>
        <begin position="81"/>
        <end position="353"/>
    </location>
</feature>
<dbReference type="Pfam" id="PF23409">
    <property type="entry name" value="Beta-prop_EML"/>
    <property type="match status" value="1"/>
</dbReference>
<dbReference type="PROSITE" id="PS50082">
    <property type="entry name" value="WD_REPEATS_2"/>
    <property type="match status" value="1"/>
</dbReference>
<dbReference type="InterPro" id="IPR015943">
    <property type="entry name" value="WD40/YVTN_repeat-like_dom_sf"/>
</dbReference>
<evidence type="ECO:0000256" key="3">
    <source>
        <dbReference type="ARBA" id="ARBA00022737"/>
    </source>
</evidence>
<dbReference type="Gene3D" id="2.130.10.10">
    <property type="entry name" value="YVTN repeat-like/Quinoprotein amine dehydrogenase"/>
    <property type="match status" value="2"/>
</dbReference>
<evidence type="ECO:0000256" key="1">
    <source>
        <dbReference type="ARBA" id="ARBA00022574"/>
    </source>
</evidence>
<dbReference type="InterPro" id="IPR055439">
    <property type="entry name" value="Beta-prop_EML_1st"/>
</dbReference>
<dbReference type="Pfam" id="PF00400">
    <property type="entry name" value="WD40"/>
    <property type="match status" value="2"/>
</dbReference>
<evidence type="ECO:0000313" key="7">
    <source>
        <dbReference type="Proteomes" id="UP000694620"/>
    </source>
</evidence>
<dbReference type="GO" id="GO:0005874">
    <property type="term" value="C:microtubule"/>
    <property type="evidence" value="ECO:0007669"/>
    <property type="project" value="UniProtKB-KW"/>
</dbReference>
<organism evidence="6 7">
    <name type="scientific">Erpetoichthys calabaricus</name>
    <name type="common">Rope fish</name>
    <name type="synonym">Calamoichthys calabaricus</name>
    <dbReference type="NCBI Taxonomy" id="27687"/>
    <lineage>
        <taxon>Eukaryota</taxon>
        <taxon>Metazoa</taxon>
        <taxon>Chordata</taxon>
        <taxon>Craniata</taxon>
        <taxon>Vertebrata</taxon>
        <taxon>Euteleostomi</taxon>
        <taxon>Actinopterygii</taxon>
        <taxon>Polypteriformes</taxon>
        <taxon>Polypteridae</taxon>
        <taxon>Erpetoichthys</taxon>
    </lineage>
</organism>
<dbReference type="AlphaFoldDB" id="A0A8C4TL53"/>
<keyword evidence="1 4" id="KW-0853">WD repeat</keyword>
<dbReference type="PANTHER" id="PTHR13720:SF58">
    <property type="entry name" value="HELP DOMAIN-CONTAINING PROTEIN"/>
    <property type="match status" value="1"/>
</dbReference>
<evidence type="ECO:0000259" key="5">
    <source>
        <dbReference type="Pfam" id="PF23409"/>
    </source>
</evidence>
<evidence type="ECO:0000256" key="2">
    <source>
        <dbReference type="ARBA" id="ARBA00022701"/>
    </source>
</evidence>
<dbReference type="InterPro" id="IPR001680">
    <property type="entry name" value="WD40_rpt"/>
</dbReference>
<reference evidence="6" key="3">
    <citation type="submission" date="2025-09" db="UniProtKB">
        <authorList>
            <consortium name="Ensembl"/>
        </authorList>
    </citation>
    <scope>IDENTIFICATION</scope>
</reference>
<name>A0A8C4TL53_ERPCA</name>
<dbReference type="Proteomes" id="UP000694620">
    <property type="component" value="Chromosome 17"/>
</dbReference>
<dbReference type="InterPro" id="IPR011047">
    <property type="entry name" value="Quinoprotein_ADH-like_sf"/>
</dbReference>
<dbReference type="InterPro" id="IPR050630">
    <property type="entry name" value="WD_repeat_EMAP"/>
</dbReference>
<dbReference type="GO" id="GO:0072686">
    <property type="term" value="C:mitotic spindle"/>
    <property type="evidence" value="ECO:0007669"/>
    <property type="project" value="TreeGrafter"/>
</dbReference>
<dbReference type="SUPFAM" id="SSF50998">
    <property type="entry name" value="Quinoprotein alcohol dehydrogenase-like"/>
    <property type="match status" value="1"/>
</dbReference>
<keyword evidence="3" id="KW-0677">Repeat</keyword>
<evidence type="ECO:0000313" key="6">
    <source>
        <dbReference type="Ensembl" id="ENSECRP00000030969.1"/>
    </source>
</evidence>
<dbReference type="GO" id="GO:0000226">
    <property type="term" value="P:microtubule cytoskeleton organization"/>
    <property type="evidence" value="ECO:0007669"/>
    <property type="project" value="TreeGrafter"/>
</dbReference>
<dbReference type="Ensembl" id="ENSECRT00000031624.1">
    <property type="protein sequence ID" value="ENSECRP00000030969.1"/>
    <property type="gene ID" value="ENSECRG00000021009.1"/>
</dbReference>
<proteinExistence type="predicted"/>
<reference evidence="6" key="2">
    <citation type="submission" date="2025-08" db="UniProtKB">
        <authorList>
            <consortium name="Ensembl"/>
        </authorList>
    </citation>
    <scope>IDENTIFICATION</scope>
</reference>
<dbReference type="PANTHER" id="PTHR13720">
    <property type="entry name" value="WD-40 REPEAT PROTEIN"/>
    <property type="match status" value="1"/>
</dbReference>
<protein>
    <recommendedName>
        <fullName evidence="5">EML-like first beta-propeller domain-containing protein</fullName>
    </recommendedName>
</protein>
<keyword evidence="2" id="KW-0493">Microtubule</keyword>
<reference evidence="6" key="1">
    <citation type="submission" date="2021-06" db="EMBL/GenBank/DDBJ databases">
        <authorList>
            <consortium name="Wellcome Sanger Institute Data Sharing"/>
        </authorList>
    </citation>
    <scope>NUCLEOTIDE SEQUENCE [LARGE SCALE GENOMIC DNA]</scope>
</reference>
<evidence type="ECO:0000256" key="4">
    <source>
        <dbReference type="PROSITE-ProRule" id="PRU00221"/>
    </source>
</evidence>
<dbReference type="GO" id="GO:0008017">
    <property type="term" value="F:microtubule binding"/>
    <property type="evidence" value="ECO:0007669"/>
    <property type="project" value="TreeGrafter"/>
</dbReference>
<keyword evidence="7" id="KW-1185">Reference proteome</keyword>
<feature type="repeat" description="WD" evidence="4">
    <location>
        <begin position="467"/>
        <end position="513"/>
    </location>
</feature>
<dbReference type="SMART" id="SM00320">
    <property type="entry name" value="WD40"/>
    <property type="match status" value="6"/>
</dbReference>
<accession>A0A8C4TL53</accession>